<feature type="compositionally biased region" description="Acidic residues" evidence="7">
    <location>
        <begin position="425"/>
        <end position="435"/>
    </location>
</feature>
<dbReference type="Pfam" id="PF21292">
    <property type="entry name" value="EME1-MUS81_C"/>
    <property type="match status" value="1"/>
</dbReference>
<evidence type="ECO:0000256" key="2">
    <source>
        <dbReference type="ARBA" id="ARBA00005313"/>
    </source>
</evidence>
<keyword evidence="6" id="KW-0539">Nucleus</keyword>
<evidence type="ECO:0000259" key="8">
    <source>
        <dbReference type="SMART" id="SM00891"/>
    </source>
</evidence>
<evidence type="ECO:0000256" key="4">
    <source>
        <dbReference type="ARBA" id="ARBA00023172"/>
    </source>
</evidence>
<dbReference type="Gene3D" id="1.10.150.670">
    <property type="entry name" value="Crossover junction endonuclease EME1, DNA-binding domain"/>
    <property type="match status" value="1"/>
</dbReference>
<keyword evidence="4" id="KW-0233">DNA recombination</keyword>
<feature type="region of interest" description="Disordered" evidence="7">
    <location>
        <begin position="86"/>
        <end position="145"/>
    </location>
</feature>
<keyword evidence="3" id="KW-0227">DNA damage</keyword>
<feature type="compositionally biased region" description="Acidic residues" evidence="7">
    <location>
        <begin position="27"/>
        <end position="36"/>
    </location>
</feature>
<dbReference type="Proteomes" id="UP001176940">
    <property type="component" value="Unassembled WGS sequence"/>
</dbReference>
<keyword evidence="10" id="KW-1185">Reference proteome</keyword>
<dbReference type="EMBL" id="CAUEEQ010043938">
    <property type="protein sequence ID" value="CAJ0957587.1"/>
    <property type="molecule type" value="Genomic_DNA"/>
</dbReference>
<evidence type="ECO:0000256" key="1">
    <source>
        <dbReference type="ARBA" id="ARBA00004123"/>
    </source>
</evidence>
<proteinExistence type="inferred from homology"/>
<feature type="compositionally biased region" description="Basic and acidic residues" evidence="7">
    <location>
        <begin position="40"/>
        <end position="59"/>
    </location>
</feature>
<feature type="compositionally biased region" description="Basic and acidic residues" evidence="7">
    <location>
        <begin position="108"/>
        <end position="145"/>
    </location>
</feature>
<comment type="caution">
    <text evidence="9">The sequence shown here is derived from an EMBL/GenBank/DDBJ whole genome shotgun (WGS) entry which is preliminary data.</text>
</comment>
<accession>A0ABN9M309</accession>
<dbReference type="InterPro" id="IPR042530">
    <property type="entry name" value="EME1/EME2_C"/>
</dbReference>
<evidence type="ECO:0000256" key="7">
    <source>
        <dbReference type="SAM" id="MobiDB-lite"/>
    </source>
</evidence>
<evidence type="ECO:0000256" key="3">
    <source>
        <dbReference type="ARBA" id="ARBA00022763"/>
    </source>
</evidence>
<dbReference type="PANTHER" id="PTHR21077">
    <property type="entry name" value="EME1 PROTEIN"/>
    <property type="match status" value="1"/>
</dbReference>
<dbReference type="Gene3D" id="3.40.50.10130">
    <property type="match status" value="1"/>
</dbReference>
<evidence type="ECO:0000256" key="5">
    <source>
        <dbReference type="ARBA" id="ARBA00023204"/>
    </source>
</evidence>
<evidence type="ECO:0000313" key="9">
    <source>
        <dbReference type="EMBL" id="CAJ0957587.1"/>
    </source>
</evidence>
<name>A0ABN9M309_9NEOB</name>
<dbReference type="PANTHER" id="PTHR21077:SF6">
    <property type="entry name" value="CROSSOVER JUNCTION ENDONUCLEASE EME2-RELATED"/>
    <property type="match status" value="1"/>
</dbReference>
<feature type="region of interest" description="Disordered" evidence="7">
    <location>
        <begin position="23"/>
        <end position="68"/>
    </location>
</feature>
<dbReference type="InterPro" id="IPR033310">
    <property type="entry name" value="Mms4/EME1/EME2"/>
</dbReference>
<reference evidence="9" key="1">
    <citation type="submission" date="2023-07" db="EMBL/GenBank/DDBJ databases">
        <authorList>
            <person name="Stuckert A."/>
        </authorList>
    </citation>
    <scope>NUCLEOTIDE SEQUENCE</scope>
</reference>
<dbReference type="SMART" id="SM00891">
    <property type="entry name" value="ERCC4"/>
    <property type="match status" value="1"/>
</dbReference>
<feature type="domain" description="ERCC4" evidence="8">
    <location>
        <begin position="167"/>
        <end position="401"/>
    </location>
</feature>
<comment type="similarity">
    <text evidence="2">Belongs to the EME1/MMS4 family.</text>
</comment>
<evidence type="ECO:0000313" key="10">
    <source>
        <dbReference type="Proteomes" id="UP001176940"/>
    </source>
</evidence>
<gene>
    <name evidence="9" type="ORF">RIMI_LOCUS16001449</name>
</gene>
<evidence type="ECO:0000256" key="6">
    <source>
        <dbReference type="ARBA" id="ARBA00023242"/>
    </source>
</evidence>
<organism evidence="9 10">
    <name type="scientific">Ranitomeya imitator</name>
    <name type="common">mimic poison frog</name>
    <dbReference type="NCBI Taxonomy" id="111125"/>
    <lineage>
        <taxon>Eukaryota</taxon>
        <taxon>Metazoa</taxon>
        <taxon>Chordata</taxon>
        <taxon>Craniata</taxon>
        <taxon>Vertebrata</taxon>
        <taxon>Euteleostomi</taxon>
        <taxon>Amphibia</taxon>
        <taxon>Batrachia</taxon>
        <taxon>Anura</taxon>
        <taxon>Neobatrachia</taxon>
        <taxon>Hyloidea</taxon>
        <taxon>Dendrobatidae</taxon>
        <taxon>Dendrobatinae</taxon>
        <taxon>Ranitomeya</taxon>
    </lineage>
</organism>
<sequence>METEHNKGFISRSPIRILKRAKTWEISDSETEEESTNVETDNKTAELPRKESLHEELEASKISQNKQMDLDLKTKVQLSTEVPISTLPVPLSGSTTPSPTKRTRRRKNPDELEAHRLRADEQRKEKEAKRQEKEKIRNQEKEEKMKRKESALALKLLRPDQCGEYMMVQLDAGLLQDVGCEDLLESLSTASYNYAIEPHSIPYSVTWRREMPGDWTCVEGLELCRGEEREMLILVEPKDFLLSVRGCNQAPETSSNEETPGSVFGFAKKCQRLSHKMERHSLEVKSKPDEEDGWVTWRQIDELYYNMEVLNLDTWKQLGQHVCAVTKSVAQRPFRKHCEAQSYSFCTSVGSWRGWGPRGSLTGLPLVWSRQIQQLNRVSPAMAAAITEAYPSPQLLMQAYAGCNTEREKLSLLSDLRVPRRAGDTEEGDDPDDDSSNTQGDEPAGRRGRRIGPDLSRRIWLFMTATNPELVLDLNS</sequence>
<keyword evidence="5" id="KW-0234">DNA repair</keyword>
<dbReference type="InterPro" id="IPR006166">
    <property type="entry name" value="ERCC4_domain"/>
</dbReference>
<protein>
    <recommendedName>
        <fullName evidence="8">ERCC4 domain-containing protein</fullName>
    </recommendedName>
</protein>
<feature type="region of interest" description="Disordered" evidence="7">
    <location>
        <begin position="414"/>
        <end position="451"/>
    </location>
</feature>
<comment type="subcellular location">
    <subcellularLocation>
        <location evidence="1">Nucleus</location>
    </subcellularLocation>
</comment>